<dbReference type="EMBL" id="JAGKQH010000001">
    <property type="protein sequence ID" value="KAG6607075.1"/>
    <property type="molecule type" value="Genomic_DNA"/>
</dbReference>
<evidence type="ECO:0000313" key="2">
    <source>
        <dbReference type="Proteomes" id="UP000685013"/>
    </source>
</evidence>
<keyword evidence="2" id="KW-1185">Reference proteome</keyword>
<dbReference type="Proteomes" id="UP000685013">
    <property type="component" value="Chromosome 1"/>
</dbReference>
<proteinExistence type="predicted"/>
<organism evidence="1 2">
    <name type="scientific">Cucurbita argyrosperma subsp. sororia</name>
    <dbReference type="NCBI Taxonomy" id="37648"/>
    <lineage>
        <taxon>Eukaryota</taxon>
        <taxon>Viridiplantae</taxon>
        <taxon>Streptophyta</taxon>
        <taxon>Embryophyta</taxon>
        <taxon>Tracheophyta</taxon>
        <taxon>Spermatophyta</taxon>
        <taxon>Magnoliopsida</taxon>
        <taxon>eudicotyledons</taxon>
        <taxon>Gunneridae</taxon>
        <taxon>Pentapetalae</taxon>
        <taxon>rosids</taxon>
        <taxon>fabids</taxon>
        <taxon>Cucurbitales</taxon>
        <taxon>Cucurbitaceae</taxon>
        <taxon>Cucurbiteae</taxon>
        <taxon>Cucurbita</taxon>
    </lineage>
</organism>
<evidence type="ECO:0000313" key="1">
    <source>
        <dbReference type="EMBL" id="KAG6607075.1"/>
    </source>
</evidence>
<accession>A0AAV6P368</accession>
<name>A0AAV6P368_9ROSI</name>
<dbReference type="AlphaFoldDB" id="A0AAV6P368"/>
<comment type="caution">
    <text evidence="1">The sequence shown here is derived from an EMBL/GenBank/DDBJ whole genome shotgun (WGS) entry which is preliminary data.</text>
</comment>
<gene>
    <name evidence="1" type="ORF">SDJN03_00417</name>
</gene>
<sequence length="117" mass="13363">MGLFTVHFQRTSEVTAAVRRRWLQRSNQRRNGLRQGDCLPRVDTATPCVLCSRQRKSTSQWSQPIYSYAAEHEKHFLLTTCRSTISLSFTQTLLRGLSTPPPETGEYNSGQLVELYG</sequence>
<protein>
    <submittedName>
        <fullName evidence="1">Uncharacterized protein</fullName>
    </submittedName>
</protein>
<reference evidence="1 2" key="1">
    <citation type="journal article" date="2021" name="Hortic Res">
        <title>The domestication of Cucurbita argyrosperma as revealed by the genome of its wild relative.</title>
        <authorList>
            <person name="Barrera-Redondo J."/>
            <person name="Sanchez-de la Vega G."/>
            <person name="Aguirre-Liguori J.A."/>
            <person name="Castellanos-Morales G."/>
            <person name="Gutierrez-Guerrero Y.T."/>
            <person name="Aguirre-Dugua X."/>
            <person name="Aguirre-Planter E."/>
            <person name="Tenaillon M.I."/>
            <person name="Lira-Saade R."/>
            <person name="Eguiarte L.E."/>
        </authorList>
    </citation>
    <scope>NUCLEOTIDE SEQUENCE [LARGE SCALE GENOMIC DNA]</scope>
    <source>
        <strain evidence="1">JBR-2021</strain>
    </source>
</reference>
<feature type="non-terminal residue" evidence="1">
    <location>
        <position position="1"/>
    </location>
</feature>